<accession>A0A7R9MIM5</accession>
<feature type="non-terminal residue" evidence="1">
    <location>
        <position position="1"/>
    </location>
</feature>
<name>A0A7R9MIM5_9ACAR</name>
<organism evidence="1">
    <name type="scientific">Oppiella nova</name>
    <dbReference type="NCBI Taxonomy" id="334625"/>
    <lineage>
        <taxon>Eukaryota</taxon>
        <taxon>Metazoa</taxon>
        <taxon>Ecdysozoa</taxon>
        <taxon>Arthropoda</taxon>
        <taxon>Chelicerata</taxon>
        <taxon>Arachnida</taxon>
        <taxon>Acari</taxon>
        <taxon>Acariformes</taxon>
        <taxon>Sarcoptiformes</taxon>
        <taxon>Oribatida</taxon>
        <taxon>Brachypylina</taxon>
        <taxon>Oppioidea</taxon>
        <taxon>Oppiidae</taxon>
        <taxon>Oppiella</taxon>
    </lineage>
</organism>
<dbReference type="Proteomes" id="UP000728032">
    <property type="component" value="Unassembled WGS sequence"/>
</dbReference>
<dbReference type="EMBL" id="OC936700">
    <property type="protein sequence ID" value="CAD7660941.1"/>
    <property type="molecule type" value="Genomic_DNA"/>
</dbReference>
<evidence type="ECO:0000313" key="1">
    <source>
        <dbReference type="EMBL" id="CAD7660941.1"/>
    </source>
</evidence>
<proteinExistence type="predicted"/>
<keyword evidence="2" id="KW-1185">Reference proteome</keyword>
<dbReference type="AlphaFoldDB" id="A0A7R9MIM5"/>
<sequence length="79" mass="7669">LVGQTSAGIVGLIVGYGGCQTACNAAWVACLATAGVVAGTVTAGAGAPAAVLASSRRLYGQLCRRISVGPYTLVSLVST</sequence>
<protein>
    <submittedName>
        <fullName evidence="1">Uncharacterized protein</fullName>
    </submittedName>
</protein>
<evidence type="ECO:0000313" key="2">
    <source>
        <dbReference type="Proteomes" id="UP000728032"/>
    </source>
</evidence>
<gene>
    <name evidence="1" type="ORF">ONB1V03_LOCUS17503</name>
</gene>
<reference evidence="1" key="1">
    <citation type="submission" date="2020-11" db="EMBL/GenBank/DDBJ databases">
        <authorList>
            <person name="Tran Van P."/>
        </authorList>
    </citation>
    <scope>NUCLEOTIDE SEQUENCE</scope>
</reference>
<dbReference type="EMBL" id="CAJPVJ010021875">
    <property type="protein sequence ID" value="CAG2178077.1"/>
    <property type="molecule type" value="Genomic_DNA"/>
</dbReference>